<dbReference type="OrthoDB" id="225423at2157"/>
<sequence length="263" mass="27890">MPPTMTASATPTGPRFGPVGLICRADHPTFGPVADRLETLGYDVEFFQPGVDLFPAEIDGLSLLLNTAVDPASFRALRYADRTGVPTWNGTVAHFLAARLVGVTALEAAGFDVPAVSSEPPDGPSVAKELFDWHGGSPPTGGGESDVYQELVAADPFDFTYYAVDDGLTTHVSCVLSRSELHGEREIIGPVTPDPAVVARLRRLLHLVDARALGVDVVISEGRNYAVDVTPATSFEGADMVDVVVDSVVDCLQTAPPRLHVEI</sequence>
<dbReference type="Proteomes" id="UP000199451">
    <property type="component" value="Unassembled WGS sequence"/>
</dbReference>
<dbReference type="RefSeq" id="WP_089693949.1">
    <property type="nucleotide sequence ID" value="NZ_FNHL01000001.1"/>
</dbReference>
<evidence type="ECO:0000313" key="2">
    <source>
        <dbReference type="Proteomes" id="UP000199451"/>
    </source>
</evidence>
<evidence type="ECO:0000313" key="1">
    <source>
        <dbReference type="EMBL" id="SDM04129.1"/>
    </source>
</evidence>
<gene>
    <name evidence="1" type="ORF">SAMN04487949_0613</name>
</gene>
<reference evidence="2" key="1">
    <citation type="submission" date="2016-10" db="EMBL/GenBank/DDBJ databases">
        <authorList>
            <person name="Varghese N."/>
            <person name="Submissions S."/>
        </authorList>
    </citation>
    <scope>NUCLEOTIDE SEQUENCE [LARGE SCALE GENOMIC DNA]</scope>
    <source>
        <strain evidence="2">CGMCC 1.10119</strain>
    </source>
</reference>
<protein>
    <recommendedName>
        <fullName evidence="3">ATP-grasp domain-containing protein</fullName>
    </recommendedName>
</protein>
<name>A0A1G9PZG4_9EURY</name>
<accession>A0A1G9PZG4</accession>
<organism evidence="1 2">
    <name type="scientific">Halogranum gelatinilyticum</name>
    <dbReference type="NCBI Taxonomy" id="660521"/>
    <lineage>
        <taxon>Archaea</taxon>
        <taxon>Methanobacteriati</taxon>
        <taxon>Methanobacteriota</taxon>
        <taxon>Stenosarchaea group</taxon>
        <taxon>Halobacteria</taxon>
        <taxon>Halobacteriales</taxon>
        <taxon>Haloferacaceae</taxon>
    </lineage>
</organism>
<evidence type="ECO:0008006" key="3">
    <source>
        <dbReference type="Google" id="ProtNLM"/>
    </source>
</evidence>
<proteinExistence type="predicted"/>
<keyword evidence="2" id="KW-1185">Reference proteome</keyword>
<dbReference type="EMBL" id="FNHL01000001">
    <property type="protein sequence ID" value="SDM04129.1"/>
    <property type="molecule type" value="Genomic_DNA"/>
</dbReference>
<dbReference type="AlphaFoldDB" id="A0A1G9PZG4"/>